<gene>
    <name evidence="2" type="ORF">N7456_011999</name>
</gene>
<reference evidence="2" key="2">
    <citation type="journal article" date="2023" name="IMA Fungus">
        <title>Comparative genomic study of the Penicillium genus elucidates a diverse pangenome and 15 lateral gene transfer events.</title>
        <authorList>
            <person name="Petersen C."/>
            <person name="Sorensen T."/>
            <person name="Nielsen M.R."/>
            <person name="Sondergaard T.E."/>
            <person name="Sorensen J.L."/>
            <person name="Fitzpatrick D.A."/>
            <person name="Frisvad J.C."/>
            <person name="Nielsen K.L."/>
        </authorList>
    </citation>
    <scope>NUCLEOTIDE SEQUENCE</scope>
    <source>
        <strain evidence="2">IBT 30069</strain>
    </source>
</reference>
<dbReference type="Proteomes" id="UP001149165">
    <property type="component" value="Unassembled WGS sequence"/>
</dbReference>
<sequence length="456" mass="51181">MSICKRLSSQTKLVPDRTKRDPILEIKIDQHFDSKIYTSGSFISGCLEITSQADVAFQNLELVFKGVSSSQVSLCQHAVLPSIQTFLQRNLSIPDYLPSNRILQAGYSYSIPFAFNIPTRLPDAACEHKDDLIRERHLQLPPTVGSWVSEDSMGRCVRIEYLIDARLVLTEKKSKMPRQIQSSHLLRVKPYLPERPPLCIDSKSTIYRMSQEKFVKKSFLSRNVASITASVTQPPPIFLSDNLSTSGSLIKVDLQFTPISANAPLPDVYAQYASLEATTTHSLGHMGYFPDEQKQDLMGSDLIVSYRTSNRLEIGQSEKLVWEKTSMEFEGTGYIQDSSSSTHSARESCTSTNDVSDTGRIIYKASLLLPIKVPDTLKKLFLPTFYSCLACRTYAVRLSLTSGRYKTTLPLTMPLQIVSEGCTLPPYIEKSRDTRYEAEQDLDDATLVPYEQVPVV</sequence>
<proteinExistence type="predicted"/>
<feature type="domain" description="Bul1 C-terminal" evidence="1">
    <location>
        <begin position="338"/>
        <end position="401"/>
    </location>
</feature>
<evidence type="ECO:0000259" key="1">
    <source>
        <dbReference type="Pfam" id="PF04426"/>
    </source>
</evidence>
<dbReference type="AlphaFoldDB" id="A0A9W9EUN6"/>
<name>A0A9W9EUN6_9EURO</name>
<dbReference type="PANTHER" id="PTHR31904:SF1">
    <property type="entry name" value="BYPASS OF STOP CODON PROTEIN 5-RELATED"/>
    <property type="match status" value="1"/>
</dbReference>
<dbReference type="PANTHER" id="PTHR31904">
    <property type="entry name" value="BYPASS OF STOP CODON PROTEIN 5-RELATED"/>
    <property type="match status" value="1"/>
</dbReference>
<dbReference type="Gene3D" id="2.60.40.640">
    <property type="match status" value="1"/>
</dbReference>
<reference evidence="2" key="1">
    <citation type="submission" date="2022-11" db="EMBL/GenBank/DDBJ databases">
        <authorList>
            <person name="Petersen C."/>
        </authorList>
    </citation>
    <scope>NUCLEOTIDE SEQUENCE</scope>
    <source>
        <strain evidence="2">IBT 30069</strain>
    </source>
</reference>
<accession>A0A9W9EUN6</accession>
<keyword evidence="3" id="KW-1185">Reference proteome</keyword>
<dbReference type="EMBL" id="JAPQKH010000007">
    <property type="protein sequence ID" value="KAJ5088383.1"/>
    <property type="molecule type" value="Genomic_DNA"/>
</dbReference>
<evidence type="ECO:0000313" key="2">
    <source>
        <dbReference type="EMBL" id="KAJ5088383.1"/>
    </source>
</evidence>
<comment type="caution">
    <text evidence="2">The sequence shown here is derived from an EMBL/GenBank/DDBJ whole genome shotgun (WGS) entry which is preliminary data.</text>
</comment>
<dbReference type="InterPro" id="IPR022794">
    <property type="entry name" value="Bul1_C"/>
</dbReference>
<dbReference type="InterPro" id="IPR014752">
    <property type="entry name" value="Arrestin-like_C"/>
</dbReference>
<dbReference type="Pfam" id="PF04426">
    <property type="entry name" value="Bul1_C"/>
    <property type="match status" value="1"/>
</dbReference>
<protein>
    <recommendedName>
        <fullName evidence="1">Bul1 C-terminal domain-containing protein</fullName>
    </recommendedName>
</protein>
<dbReference type="OrthoDB" id="2283785at2759"/>
<dbReference type="InterPro" id="IPR039634">
    <property type="entry name" value="Bul1-like"/>
</dbReference>
<organism evidence="2 3">
    <name type="scientific">Penicillium angulare</name>
    <dbReference type="NCBI Taxonomy" id="116970"/>
    <lineage>
        <taxon>Eukaryota</taxon>
        <taxon>Fungi</taxon>
        <taxon>Dikarya</taxon>
        <taxon>Ascomycota</taxon>
        <taxon>Pezizomycotina</taxon>
        <taxon>Eurotiomycetes</taxon>
        <taxon>Eurotiomycetidae</taxon>
        <taxon>Eurotiales</taxon>
        <taxon>Aspergillaceae</taxon>
        <taxon>Penicillium</taxon>
    </lineage>
</organism>
<evidence type="ECO:0000313" key="3">
    <source>
        <dbReference type="Proteomes" id="UP001149165"/>
    </source>
</evidence>